<sequence>MSEQLTLWAPATRVTRKVWLDDLSISFQRTVRVPDNDDSNDLPPDLGSFPLHKVDDYADKLPVNMAEKGGIFIPMYQREAMWIKFQSKKKYAIKIFVGGINAVSGEPAVPNAATALRRRNILKQGRSIQDYIVVPEQEWLDGVAVEAGNVRQFVAVPFGTGYSVEAQMTGEEVTAGIQFEITRLDTKQKDRINFLLTDCNNQIKFSASPNVNIRRILGAYREYTGAPFNNHYRVPHNGERVQDGNTIAEENIPENATLVVQRECVGGGPGPISMEMTVGAGGHITQGITKHPENIYVKTVTATFNVQILNCTSFEQVTGKAPPKSPVTAKTYAQYGYPFFSLYEEPTNVSGDFSALRSVAQIDQAPDESLPNIPVVDVETRHILLDWTCHNCGQMNRPAVQKCDDCLEVRPMRVRPGEVGLFNPQGPKAPFKLTWEVVQEVGQMRTAL</sequence>
<evidence type="ECO:0000259" key="4">
    <source>
        <dbReference type="PROSITE" id="PS01358"/>
    </source>
</evidence>
<evidence type="ECO:0000256" key="1">
    <source>
        <dbReference type="ARBA" id="ARBA00022723"/>
    </source>
</evidence>
<evidence type="ECO:0000313" key="6">
    <source>
        <dbReference type="Proteomes" id="UP000622797"/>
    </source>
</evidence>
<organism evidence="5 6">
    <name type="scientific">Fusarium sarcochroum</name>
    <dbReference type="NCBI Taxonomy" id="1208366"/>
    <lineage>
        <taxon>Eukaryota</taxon>
        <taxon>Fungi</taxon>
        <taxon>Dikarya</taxon>
        <taxon>Ascomycota</taxon>
        <taxon>Pezizomycotina</taxon>
        <taxon>Sordariomycetes</taxon>
        <taxon>Hypocreomycetidae</taxon>
        <taxon>Hypocreales</taxon>
        <taxon>Nectriaceae</taxon>
        <taxon>Fusarium</taxon>
        <taxon>Fusarium lateritium species complex</taxon>
    </lineage>
</organism>
<accession>A0A8H4TQ21</accession>
<keyword evidence="3" id="KW-0862">Zinc</keyword>
<dbReference type="OrthoDB" id="1658288at2759"/>
<gene>
    <name evidence="5" type="ORF">FSARC_10078</name>
</gene>
<dbReference type="Gene3D" id="2.30.30.380">
    <property type="entry name" value="Zn-finger domain of Sec23/24"/>
    <property type="match status" value="1"/>
</dbReference>
<dbReference type="EMBL" id="JABEXW010000602">
    <property type="protein sequence ID" value="KAF4961782.1"/>
    <property type="molecule type" value="Genomic_DNA"/>
</dbReference>
<keyword evidence="2" id="KW-0863">Zinc-finger</keyword>
<dbReference type="InterPro" id="IPR029071">
    <property type="entry name" value="Ubiquitin-like_domsf"/>
</dbReference>
<dbReference type="Gene3D" id="3.10.20.90">
    <property type="entry name" value="Phosphatidylinositol 3-kinase Catalytic Subunit, Chain A, domain 1"/>
    <property type="match status" value="1"/>
</dbReference>
<protein>
    <recommendedName>
        <fullName evidence="4">RanBP2-type domain-containing protein</fullName>
    </recommendedName>
</protein>
<evidence type="ECO:0000256" key="2">
    <source>
        <dbReference type="ARBA" id="ARBA00022771"/>
    </source>
</evidence>
<dbReference type="GO" id="GO:0008270">
    <property type="term" value="F:zinc ion binding"/>
    <property type="evidence" value="ECO:0007669"/>
    <property type="project" value="UniProtKB-KW"/>
</dbReference>
<dbReference type="PROSITE" id="PS01358">
    <property type="entry name" value="ZF_RANBP2_1"/>
    <property type="match status" value="1"/>
</dbReference>
<dbReference type="SUPFAM" id="SSF54236">
    <property type="entry name" value="Ubiquitin-like"/>
    <property type="match status" value="1"/>
</dbReference>
<keyword evidence="6" id="KW-1185">Reference proteome</keyword>
<feature type="domain" description="RanBP2-type" evidence="4">
    <location>
        <begin position="387"/>
        <end position="406"/>
    </location>
</feature>
<dbReference type="AlphaFoldDB" id="A0A8H4TQ21"/>
<reference evidence="5" key="2">
    <citation type="submission" date="2020-05" db="EMBL/GenBank/DDBJ databases">
        <authorList>
            <person name="Kim H.-S."/>
            <person name="Proctor R.H."/>
            <person name="Brown D.W."/>
        </authorList>
    </citation>
    <scope>NUCLEOTIDE SEQUENCE</scope>
    <source>
        <strain evidence="5">NRRL 20472</strain>
    </source>
</reference>
<dbReference type="InterPro" id="IPR001876">
    <property type="entry name" value="Znf_RanBP2"/>
</dbReference>
<comment type="caution">
    <text evidence="5">The sequence shown here is derived from an EMBL/GenBank/DDBJ whole genome shotgun (WGS) entry which is preliminary data.</text>
</comment>
<evidence type="ECO:0000313" key="5">
    <source>
        <dbReference type="EMBL" id="KAF4961782.1"/>
    </source>
</evidence>
<evidence type="ECO:0000256" key="3">
    <source>
        <dbReference type="ARBA" id="ARBA00022833"/>
    </source>
</evidence>
<name>A0A8H4TQ21_9HYPO</name>
<dbReference type="Proteomes" id="UP000622797">
    <property type="component" value="Unassembled WGS sequence"/>
</dbReference>
<reference evidence="5" key="1">
    <citation type="journal article" date="2020" name="BMC Genomics">
        <title>Correction to: Identification and distribution of gene clusters required for synthesis of sphingolipid metabolism inhibitors in diverse species of the filamentous fungus Fusarium.</title>
        <authorList>
            <person name="Kim H.S."/>
            <person name="Lohmar J.M."/>
            <person name="Busman M."/>
            <person name="Brown D.W."/>
            <person name="Naumann T.A."/>
            <person name="Divon H.H."/>
            <person name="Lysoe E."/>
            <person name="Uhlig S."/>
            <person name="Proctor R.H."/>
        </authorList>
    </citation>
    <scope>NUCLEOTIDE SEQUENCE</scope>
    <source>
        <strain evidence="5">NRRL 20472</strain>
    </source>
</reference>
<keyword evidence="1" id="KW-0479">Metal-binding</keyword>
<proteinExistence type="predicted"/>